<dbReference type="RefSeq" id="WP_217069749.1">
    <property type="nucleotide sequence ID" value="NZ_JAHQCS010000189.1"/>
</dbReference>
<evidence type="ECO:0008006" key="3">
    <source>
        <dbReference type="Google" id="ProtNLM"/>
    </source>
</evidence>
<sequence length="134" mass="15144">MKSLRVFWLVLVALAGILGCEDGAELEKEFSLAGDWDVKSVVEDGRELIVTSLGIVPLTFTFDDDGDEGFVKNVMGEDEDTFTVFIIEEGRARLEFKELEGEYLEISFENGEMTITSPEEFPDTERTYMKAVRK</sequence>
<dbReference type="Proteomes" id="UP000784880">
    <property type="component" value="Unassembled WGS sequence"/>
</dbReference>
<evidence type="ECO:0000313" key="1">
    <source>
        <dbReference type="EMBL" id="MBU9714924.1"/>
    </source>
</evidence>
<name>A0ABS6JNZ4_9BACI</name>
<keyword evidence="2" id="KW-1185">Reference proteome</keyword>
<organism evidence="1 2">
    <name type="scientific">Evansella tamaricis</name>
    <dbReference type="NCBI Taxonomy" id="2069301"/>
    <lineage>
        <taxon>Bacteria</taxon>
        <taxon>Bacillati</taxon>
        <taxon>Bacillota</taxon>
        <taxon>Bacilli</taxon>
        <taxon>Bacillales</taxon>
        <taxon>Bacillaceae</taxon>
        <taxon>Evansella</taxon>
    </lineage>
</organism>
<reference evidence="1 2" key="1">
    <citation type="submission" date="2021-06" db="EMBL/GenBank/DDBJ databases">
        <title>Bacillus sp. RD4P76, an endophyte from a halophyte.</title>
        <authorList>
            <person name="Sun J.-Q."/>
        </authorList>
    </citation>
    <scope>NUCLEOTIDE SEQUENCE [LARGE SCALE GENOMIC DNA]</scope>
    <source>
        <strain evidence="1 2">CGMCC 1.15917</strain>
    </source>
</reference>
<protein>
    <recommendedName>
        <fullName evidence="3">Lipocalin-like domain-containing protein</fullName>
    </recommendedName>
</protein>
<dbReference type="PROSITE" id="PS51257">
    <property type="entry name" value="PROKAR_LIPOPROTEIN"/>
    <property type="match status" value="1"/>
</dbReference>
<comment type="caution">
    <text evidence="1">The sequence shown here is derived from an EMBL/GenBank/DDBJ whole genome shotgun (WGS) entry which is preliminary data.</text>
</comment>
<proteinExistence type="predicted"/>
<dbReference type="EMBL" id="JAHQCS010000189">
    <property type="protein sequence ID" value="MBU9714924.1"/>
    <property type="molecule type" value="Genomic_DNA"/>
</dbReference>
<evidence type="ECO:0000313" key="2">
    <source>
        <dbReference type="Proteomes" id="UP000784880"/>
    </source>
</evidence>
<accession>A0ABS6JNZ4</accession>
<gene>
    <name evidence="1" type="ORF">KS419_24570</name>
</gene>